<dbReference type="SUPFAM" id="SSF55331">
    <property type="entry name" value="Tautomerase/MIF"/>
    <property type="match status" value="1"/>
</dbReference>
<protein>
    <recommendedName>
        <fullName evidence="3">Macrophage migration inhibitory factor</fullName>
    </recommendedName>
</protein>
<accession>A0ABR2H1A6</accession>
<dbReference type="EMBL" id="JAPFFF010000050">
    <property type="protein sequence ID" value="KAK8839686.1"/>
    <property type="molecule type" value="Genomic_DNA"/>
</dbReference>
<reference evidence="1 2" key="1">
    <citation type="submission" date="2024-04" db="EMBL/GenBank/DDBJ databases">
        <title>Tritrichomonas musculus Genome.</title>
        <authorList>
            <person name="Alves-Ferreira E."/>
            <person name="Grigg M."/>
            <person name="Lorenzi H."/>
            <person name="Galac M."/>
        </authorList>
    </citation>
    <scope>NUCLEOTIDE SEQUENCE [LARGE SCALE GENOMIC DNA]</scope>
    <source>
        <strain evidence="1 2">EAF2021</strain>
    </source>
</reference>
<organism evidence="1 2">
    <name type="scientific">Tritrichomonas musculus</name>
    <dbReference type="NCBI Taxonomy" id="1915356"/>
    <lineage>
        <taxon>Eukaryota</taxon>
        <taxon>Metamonada</taxon>
        <taxon>Parabasalia</taxon>
        <taxon>Tritrichomonadida</taxon>
        <taxon>Tritrichomonadidae</taxon>
        <taxon>Tritrichomonas</taxon>
    </lineage>
</organism>
<sequence length="123" mass="14232">MPLIDIRTNQKLTREEKRLLTRKLTSAFASSSNAEVSKAIQYSIEDCIYMDFQGNDDVPTVSLVLNMSPYIPESDHEKIIHAFFPILTEIMKVPKENIYICISVQPYWGINNIYINANEYLKK</sequence>
<name>A0ABR2H1A6_9EUKA</name>
<evidence type="ECO:0008006" key="3">
    <source>
        <dbReference type="Google" id="ProtNLM"/>
    </source>
</evidence>
<proteinExistence type="predicted"/>
<dbReference type="InterPro" id="IPR014347">
    <property type="entry name" value="Tautomerase/MIF_sf"/>
</dbReference>
<dbReference type="Gene3D" id="3.30.429.10">
    <property type="entry name" value="Macrophage Migration Inhibitory Factor"/>
    <property type="match status" value="1"/>
</dbReference>
<gene>
    <name evidence="1" type="ORF">M9Y10_031390</name>
</gene>
<evidence type="ECO:0000313" key="2">
    <source>
        <dbReference type="Proteomes" id="UP001470230"/>
    </source>
</evidence>
<evidence type="ECO:0000313" key="1">
    <source>
        <dbReference type="EMBL" id="KAK8839686.1"/>
    </source>
</evidence>
<keyword evidence="2" id="KW-1185">Reference proteome</keyword>
<comment type="caution">
    <text evidence="1">The sequence shown here is derived from an EMBL/GenBank/DDBJ whole genome shotgun (WGS) entry which is preliminary data.</text>
</comment>
<dbReference type="Proteomes" id="UP001470230">
    <property type="component" value="Unassembled WGS sequence"/>
</dbReference>